<evidence type="ECO:0000313" key="2">
    <source>
        <dbReference type="EMBL" id="GAV20828.1"/>
    </source>
</evidence>
<dbReference type="RefSeq" id="WP_072660130.1">
    <property type="nucleotide sequence ID" value="NZ_BDFD01000016.1"/>
</dbReference>
<dbReference type="SMART" id="SM00943">
    <property type="entry name" value="Prim-Pol"/>
    <property type="match status" value="1"/>
</dbReference>
<dbReference type="SUPFAM" id="SSF56747">
    <property type="entry name" value="Prim-pol domain"/>
    <property type="match status" value="1"/>
</dbReference>
<dbReference type="InterPro" id="IPR015330">
    <property type="entry name" value="DNA_primase/pol_bifunc_N"/>
</dbReference>
<name>A0A1L8CPJ5_9PROT</name>
<dbReference type="InterPro" id="IPR014819">
    <property type="entry name" value="PriCT_2"/>
</dbReference>
<feature type="domain" description="DNA primase/polymerase bifunctional N-terminal" evidence="1">
    <location>
        <begin position="16"/>
        <end position="169"/>
    </location>
</feature>
<comment type="caution">
    <text evidence="2">The sequence shown here is derived from an EMBL/GenBank/DDBJ whole genome shotgun (WGS) entry which is preliminary data.</text>
</comment>
<dbReference type="CDD" id="cd04859">
    <property type="entry name" value="Prim_Pol"/>
    <property type="match status" value="1"/>
</dbReference>
<proteinExistence type="predicted"/>
<dbReference type="Proteomes" id="UP000231632">
    <property type="component" value="Unassembled WGS sequence"/>
</dbReference>
<reference evidence="2 3" key="1">
    <citation type="journal article" date="2017" name="Arch. Microbiol.">
        <title>Mariprofundus micogutta sp. nov., a novel iron-oxidizing zetaproteobacterium isolated from a deep-sea hydrothermal field at the Bayonnaise knoll of the Izu-Ogasawara arc, and a description of Mariprofundales ord. nov. and Zetaproteobacteria classis nov.</title>
        <authorList>
            <person name="Makita H."/>
            <person name="Tanaka E."/>
            <person name="Mitsunobu S."/>
            <person name="Miyazaki M."/>
            <person name="Nunoura T."/>
            <person name="Uematsu K."/>
            <person name="Takaki Y."/>
            <person name="Nishi S."/>
            <person name="Shimamura S."/>
            <person name="Takai K."/>
        </authorList>
    </citation>
    <scope>NUCLEOTIDE SEQUENCE [LARGE SCALE GENOMIC DNA]</scope>
    <source>
        <strain evidence="2 3">ET2</strain>
    </source>
</reference>
<accession>A0A1L8CPJ5</accession>
<dbReference type="STRING" id="1921010.MMIC_P1803"/>
<gene>
    <name evidence="2" type="ORF">MMIC_P1803</name>
</gene>
<dbReference type="OrthoDB" id="9067983at2"/>
<dbReference type="GO" id="GO:0016817">
    <property type="term" value="F:hydrolase activity, acting on acid anhydrides"/>
    <property type="evidence" value="ECO:0007669"/>
    <property type="project" value="InterPro"/>
</dbReference>
<organism evidence="2 3">
    <name type="scientific">Mariprofundus micogutta</name>
    <dbReference type="NCBI Taxonomy" id="1921010"/>
    <lineage>
        <taxon>Bacteria</taxon>
        <taxon>Pseudomonadati</taxon>
        <taxon>Pseudomonadota</taxon>
        <taxon>Candidatius Mariprofundia</taxon>
        <taxon>Mariprofundales</taxon>
        <taxon>Mariprofundaceae</taxon>
        <taxon>Mariprofundus</taxon>
    </lineage>
</organism>
<protein>
    <recommendedName>
        <fullName evidence="1">DNA primase/polymerase bifunctional N-terminal domain-containing protein</fullName>
    </recommendedName>
</protein>
<evidence type="ECO:0000313" key="3">
    <source>
        <dbReference type="Proteomes" id="UP000231632"/>
    </source>
</evidence>
<dbReference type="Pfam" id="PF09250">
    <property type="entry name" value="Prim-Pol"/>
    <property type="match status" value="1"/>
</dbReference>
<keyword evidence="3" id="KW-1185">Reference proteome</keyword>
<evidence type="ECO:0000259" key="1">
    <source>
        <dbReference type="SMART" id="SM00943"/>
    </source>
</evidence>
<dbReference type="Pfam" id="PF08707">
    <property type="entry name" value="PriCT_2"/>
    <property type="match status" value="1"/>
</dbReference>
<dbReference type="AlphaFoldDB" id="A0A1L8CPJ5"/>
<sequence>MMYPWRTSAEVAPKVPDKAEWHIFPLTAGTKIPIKDVSFKDALPQSEAVKRWPTILNGNYGVVVGKSGYIVIDIDVKDGKVGRETFAKLQEKYGRPDDTYMVTTPSGGFHAYFKRPAGCDFIGNIDIGKDIDIRCDAGYVLPAGAKADGGEYKVMRGDESGIIELPETWQKFIKGIIEQKSKPAAHVSQPVSSGPIPDNQVTDIRNALAYISPDDYDTWLQIGMALKSTGAGEQAYTLWAEWSARSPKFDAEAQVKKWASITPEGGINVESIFAMATDRGWVNIPTPSNEPFDLSGLIAASNDDGVTPERWDAKKEDEIERIPDRLQTTPCDFVNETANYLNGMSRKAVRAAAVSTAVSVACAITSRRFYSENKNVTSIYQKLIMPSGAGKNFTKKGVSSLLADAGLDQMYGATDYSSDSAIRSELLGYPRQFSVIDEFGDKMGNAFRAKGDSQKKSAFMLFKEAYSDADSRTMPKAMSQLGIEKCKRQSSSDNTVHWPALNLLCLTTPGQYLDAMEGSHIEGGFLNRFIGIVLHSEPVIKNRTPSDEVPQSLIDKIIEVNAVYSPDAELTLDSALMKPVPNIVAFSQEAKDLFDAFDDEIDTWEHDEWKSNFSRRWLENAMRISTGFAACNNPHAPVVTRRIAEWCIDYVRFHGERFMRFVKEGMYESPYDKRYAKALKTLRENGRVNLTRLAGLAGFRGLNQRERAALITDMEERGDAAKEVEATKGRAKTYVYPTKTPKWS</sequence>
<dbReference type="EMBL" id="BDFD01000016">
    <property type="protein sequence ID" value="GAV20828.1"/>
    <property type="molecule type" value="Genomic_DNA"/>
</dbReference>